<evidence type="ECO:0000313" key="2">
    <source>
        <dbReference type="Proteomes" id="UP000054248"/>
    </source>
</evidence>
<gene>
    <name evidence="1" type="ORF">M407DRAFT_8729</name>
</gene>
<evidence type="ECO:0008006" key="3">
    <source>
        <dbReference type="Google" id="ProtNLM"/>
    </source>
</evidence>
<protein>
    <recommendedName>
        <fullName evidence="3">BTB domain-containing protein</fullName>
    </recommendedName>
</protein>
<evidence type="ECO:0000313" key="1">
    <source>
        <dbReference type="EMBL" id="KIO24822.1"/>
    </source>
</evidence>
<dbReference type="OrthoDB" id="3357985at2759"/>
<name>A0A0C3LTZ6_9AGAM</name>
<organism evidence="1 2">
    <name type="scientific">Tulasnella calospora MUT 4182</name>
    <dbReference type="NCBI Taxonomy" id="1051891"/>
    <lineage>
        <taxon>Eukaryota</taxon>
        <taxon>Fungi</taxon>
        <taxon>Dikarya</taxon>
        <taxon>Basidiomycota</taxon>
        <taxon>Agaricomycotina</taxon>
        <taxon>Agaricomycetes</taxon>
        <taxon>Cantharellales</taxon>
        <taxon>Tulasnellaceae</taxon>
        <taxon>Tulasnella</taxon>
    </lineage>
</organism>
<dbReference type="AlphaFoldDB" id="A0A0C3LTZ6"/>
<dbReference type="Proteomes" id="UP000054248">
    <property type="component" value="Unassembled WGS sequence"/>
</dbReference>
<dbReference type="EMBL" id="KN823053">
    <property type="protein sequence ID" value="KIO24822.1"/>
    <property type="molecule type" value="Genomic_DNA"/>
</dbReference>
<reference evidence="2" key="2">
    <citation type="submission" date="2015-01" db="EMBL/GenBank/DDBJ databases">
        <title>Evolutionary Origins and Diversification of the Mycorrhizal Mutualists.</title>
        <authorList>
            <consortium name="DOE Joint Genome Institute"/>
            <consortium name="Mycorrhizal Genomics Consortium"/>
            <person name="Kohler A."/>
            <person name="Kuo A."/>
            <person name="Nagy L.G."/>
            <person name="Floudas D."/>
            <person name="Copeland A."/>
            <person name="Barry K.W."/>
            <person name="Cichocki N."/>
            <person name="Veneault-Fourrey C."/>
            <person name="LaButti K."/>
            <person name="Lindquist E.A."/>
            <person name="Lipzen A."/>
            <person name="Lundell T."/>
            <person name="Morin E."/>
            <person name="Murat C."/>
            <person name="Riley R."/>
            <person name="Ohm R."/>
            <person name="Sun H."/>
            <person name="Tunlid A."/>
            <person name="Henrissat B."/>
            <person name="Grigoriev I.V."/>
            <person name="Hibbett D.S."/>
            <person name="Martin F."/>
        </authorList>
    </citation>
    <scope>NUCLEOTIDE SEQUENCE [LARGE SCALE GENOMIC DNA]</scope>
    <source>
        <strain evidence="2">MUT 4182</strain>
    </source>
</reference>
<keyword evidence="2" id="KW-1185">Reference proteome</keyword>
<proteinExistence type="predicted"/>
<sequence length="261" mass="29208">MFEMPSARSDITHTTDESNSVPVIPVQEDAETLQALLQLMHPIEPPSVQSLQQAQKLATACDKYFISTVKCGLYLRSLLNEDRFLKEQPLIRYALSWKFGLEQEAIRASRYTHSLNLTDSSLASPLLSRSGDLEAILALWRLRNDREDALDGILSLVKTSYINCSHHGNLTIIFGDYLQRKAQLKESLKSPYPKCEKVEEFLGFQIRPGNSGCTVCTEGVTARLGAIKALAMEALDKYPQQISGYVTSSSLTFSELIDVRF</sequence>
<reference evidence="1 2" key="1">
    <citation type="submission" date="2014-04" db="EMBL/GenBank/DDBJ databases">
        <authorList>
            <consortium name="DOE Joint Genome Institute"/>
            <person name="Kuo A."/>
            <person name="Girlanda M."/>
            <person name="Perotto S."/>
            <person name="Kohler A."/>
            <person name="Nagy L.G."/>
            <person name="Floudas D."/>
            <person name="Copeland A."/>
            <person name="Barry K.W."/>
            <person name="Cichocki N."/>
            <person name="Veneault-Fourrey C."/>
            <person name="LaButti K."/>
            <person name="Lindquist E.A."/>
            <person name="Lipzen A."/>
            <person name="Lundell T."/>
            <person name="Morin E."/>
            <person name="Murat C."/>
            <person name="Sun H."/>
            <person name="Tunlid A."/>
            <person name="Henrissat B."/>
            <person name="Grigoriev I.V."/>
            <person name="Hibbett D.S."/>
            <person name="Martin F."/>
            <person name="Nordberg H.P."/>
            <person name="Cantor M.N."/>
            <person name="Hua S.X."/>
        </authorList>
    </citation>
    <scope>NUCLEOTIDE SEQUENCE [LARGE SCALE GENOMIC DNA]</scope>
    <source>
        <strain evidence="1 2">MUT 4182</strain>
    </source>
</reference>
<accession>A0A0C3LTZ6</accession>
<dbReference type="HOGENOM" id="CLU_052397_1_0_1"/>